<proteinExistence type="inferred from homology"/>
<dbReference type="PANTHER" id="PTHR34354:SF1">
    <property type="entry name" value="NADPH-DEPENDENT 7-CYANO-7-DEAZAGUANINE REDUCTASE"/>
    <property type="match status" value="1"/>
</dbReference>
<dbReference type="GO" id="GO:0033739">
    <property type="term" value="F:preQ1 synthase activity"/>
    <property type="evidence" value="ECO:0007669"/>
    <property type="project" value="UniProtKB-UniRule"/>
</dbReference>
<sequence>MSESIYSGLTMLGGATVQPKSPEEAVLERVPNPNPGDGYVVRFTAPEFTSLCPITGQPDFAHLVIDYVPGDWLVESKSLKLYLTSFRNHGAFHEACTVGIAKRLVAELAPVWLRIGGYWYPRGGMPIDVFYQTGEAPKGVWIPPQDVQGYRGRG</sequence>
<comment type="caution">
    <text evidence="6">The sequence shown here is derived from an EMBL/GenBank/DDBJ whole genome shotgun (WGS) entry which is preliminary data.</text>
</comment>
<dbReference type="InterPro" id="IPR029500">
    <property type="entry name" value="QueF"/>
</dbReference>
<keyword evidence="4 5" id="KW-0560">Oxidoreductase</keyword>
<evidence type="ECO:0000256" key="1">
    <source>
        <dbReference type="ARBA" id="ARBA00022490"/>
    </source>
</evidence>
<comment type="similarity">
    <text evidence="5">Belongs to the GTP cyclohydrolase I family. QueF type 1 subfamily.</text>
</comment>
<evidence type="ECO:0000256" key="4">
    <source>
        <dbReference type="ARBA" id="ARBA00023002"/>
    </source>
</evidence>
<dbReference type="HAMAP" id="MF_00818">
    <property type="entry name" value="QueF_type1"/>
    <property type="match status" value="1"/>
</dbReference>
<dbReference type="PANTHER" id="PTHR34354">
    <property type="entry name" value="NADPH-DEPENDENT 7-CYANO-7-DEAZAGUANINE REDUCTASE"/>
    <property type="match status" value="1"/>
</dbReference>
<comment type="pathway">
    <text evidence="5">tRNA modification; tRNA-queuosine biosynthesis.</text>
</comment>
<reference evidence="6 7" key="1">
    <citation type="submission" date="2018-09" db="EMBL/GenBank/DDBJ databases">
        <authorList>
            <person name="Zhu H."/>
        </authorList>
    </citation>
    <scope>NUCLEOTIDE SEQUENCE [LARGE SCALE GENOMIC DNA]</scope>
    <source>
        <strain evidence="6 7">K2W22B-5</strain>
    </source>
</reference>
<comment type="catalytic activity">
    <reaction evidence="5">
        <text>7-aminomethyl-7-carbaguanine + 2 NADP(+) = 7-cyano-7-carbaguanine + 2 NADPH + 3 H(+)</text>
        <dbReference type="Rhea" id="RHEA:13409"/>
        <dbReference type="ChEBI" id="CHEBI:15378"/>
        <dbReference type="ChEBI" id="CHEBI:45075"/>
        <dbReference type="ChEBI" id="CHEBI:57783"/>
        <dbReference type="ChEBI" id="CHEBI:58349"/>
        <dbReference type="ChEBI" id="CHEBI:58703"/>
        <dbReference type="EC" id="1.7.1.13"/>
    </reaction>
</comment>
<dbReference type="InterPro" id="IPR043133">
    <property type="entry name" value="GTP-CH-I_C/QueF"/>
</dbReference>
<dbReference type="EMBL" id="QYUL01000001">
    <property type="protein sequence ID" value="RJF84287.1"/>
    <property type="molecule type" value="Genomic_DNA"/>
</dbReference>
<keyword evidence="7" id="KW-1185">Reference proteome</keyword>
<evidence type="ECO:0000256" key="5">
    <source>
        <dbReference type="HAMAP-Rule" id="MF_00818"/>
    </source>
</evidence>
<feature type="active site" description="Proton donor" evidence="5">
    <location>
        <position position="59"/>
    </location>
</feature>
<keyword evidence="2 5" id="KW-0671">Queuosine biosynthesis</keyword>
<feature type="binding site" evidence="5">
    <location>
        <begin position="93"/>
        <end position="94"/>
    </location>
    <ligand>
        <name>substrate</name>
    </ligand>
</feature>
<dbReference type="UniPathway" id="UPA00392"/>
<dbReference type="EC" id="1.7.1.13" evidence="5"/>
<dbReference type="NCBIfam" id="TIGR03139">
    <property type="entry name" value="QueF-II"/>
    <property type="match status" value="1"/>
</dbReference>
<evidence type="ECO:0000313" key="7">
    <source>
        <dbReference type="Proteomes" id="UP000283458"/>
    </source>
</evidence>
<comment type="subcellular location">
    <subcellularLocation>
        <location evidence="5">Cytoplasm</location>
    </subcellularLocation>
</comment>
<keyword evidence="3 5" id="KW-0521">NADP</keyword>
<dbReference type="InterPro" id="IPR016856">
    <property type="entry name" value="QueF_type1"/>
</dbReference>
<dbReference type="Gene3D" id="3.30.1130.10">
    <property type="match status" value="1"/>
</dbReference>
<protein>
    <recommendedName>
        <fullName evidence="5">NADPH-dependent 7-cyano-7-deazaguanine reductase</fullName>
        <ecNumber evidence="5">1.7.1.13</ecNumber>
    </recommendedName>
    <alternativeName>
        <fullName evidence="5">7-cyano-7-carbaguanine reductase</fullName>
    </alternativeName>
    <alternativeName>
        <fullName evidence="5">NADPH-dependent nitrile oxidoreductase</fullName>
    </alternativeName>
    <alternativeName>
        <fullName evidence="5">PreQ(0) reductase</fullName>
    </alternativeName>
</protein>
<evidence type="ECO:0000313" key="6">
    <source>
        <dbReference type="EMBL" id="RJF84287.1"/>
    </source>
</evidence>
<evidence type="ECO:0000256" key="3">
    <source>
        <dbReference type="ARBA" id="ARBA00022857"/>
    </source>
</evidence>
<dbReference type="OrthoDB" id="9789995at2"/>
<feature type="active site" description="Thioimide intermediate" evidence="5">
    <location>
        <position position="52"/>
    </location>
</feature>
<feature type="binding site" evidence="5">
    <location>
        <begin position="74"/>
        <end position="76"/>
    </location>
    <ligand>
        <name>substrate</name>
    </ligand>
</feature>
<dbReference type="Proteomes" id="UP000283458">
    <property type="component" value="Unassembled WGS sequence"/>
</dbReference>
<evidence type="ECO:0000256" key="2">
    <source>
        <dbReference type="ARBA" id="ARBA00022785"/>
    </source>
</evidence>
<comment type="function">
    <text evidence="5">Catalyzes the NADPH-dependent reduction of 7-cyano-7-deazaguanine (preQ0) to 7-aminomethyl-7-deazaguanine (preQ1).</text>
</comment>
<accession>A0A418W2M6</accession>
<dbReference type="GO" id="GO:0005737">
    <property type="term" value="C:cytoplasm"/>
    <property type="evidence" value="ECO:0007669"/>
    <property type="project" value="UniProtKB-SubCell"/>
</dbReference>
<dbReference type="Pfam" id="PF14489">
    <property type="entry name" value="QueF"/>
    <property type="match status" value="1"/>
</dbReference>
<dbReference type="InterPro" id="IPR050084">
    <property type="entry name" value="NADPH_dep_7-cyano-7-deazaG_red"/>
</dbReference>
<keyword evidence="1 5" id="KW-0963">Cytoplasm</keyword>
<organism evidence="6 7">
    <name type="scientific">Azospirillum cavernae</name>
    <dbReference type="NCBI Taxonomy" id="2320860"/>
    <lineage>
        <taxon>Bacteria</taxon>
        <taxon>Pseudomonadati</taxon>
        <taxon>Pseudomonadota</taxon>
        <taxon>Alphaproteobacteria</taxon>
        <taxon>Rhodospirillales</taxon>
        <taxon>Azospirillaceae</taxon>
        <taxon>Azospirillum</taxon>
    </lineage>
</organism>
<dbReference type="SUPFAM" id="SSF55620">
    <property type="entry name" value="Tetrahydrobiopterin biosynthesis enzymes-like"/>
    <property type="match status" value="1"/>
</dbReference>
<dbReference type="RefSeq" id="WP_119829929.1">
    <property type="nucleotide sequence ID" value="NZ_QYUL01000001.1"/>
</dbReference>
<dbReference type="GO" id="GO:0008616">
    <property type="term" value="P:tRNA queuosine(34) biosynthetic process"/>
    <property type="evidence" value="ECO:0007669"/>
    <property type="project" value="UniProtKB-UniRule"/>
</dbReference>
<name>A0A418W2M6_9PROT</name>
<gene>
    <name evidence="5 6" type="primary">queF</name>
    <name evidence="6" type="ORF">D3877_06880</name>
</gene>
<dbReference type="AlphaFoldDB" id="A0A418W2M6"/>